<dbReference type="CDD" id="cd00063">
    <property type="entry name" value="FN3"/>
    <property type="match status" value="1"/>
</dbReference>
<reference evidence="3 4" key="1">
    <citation type="submission" date="2020-08" db="EMBL/GenBank/DDBJ databases">
        <title>Genomic Encyclopedia of Type Strains, Phase IV (KMG-IV): sequencing the most valuable type-strain genomes for metagenomic binning, comparative biology and taxonomic classification.</title>
        <authorList>
            <person name="Goeker M."/>
        </authorList>
    </citation>
    <scope>NUCLEOTIDE SEQUENCE [LARGE SCALE GENOMIC DNA]</scope>
    <source>
        <strain evidence="3 4">DSM 26944</strain>
    </source>
</reference>
<evidence type="ECO:0000259" key="2">
    <source>
        <dbReference type="PROSITE" id="PS50853"/>
    </source>
</evidence>
<sequence length="590" mass="63787">MPVALSGIIASVVGAGALGAALQTGLALITLAAGTTLGSLAIGLGISYLASSLFRPKQPKPEDVQQQVRQPTPPRIRHYGRVKTSGAWIFAETQSGGFFKVLALGQGPFDAIEEYWLDDQKIDLLPDGSPTPPSKWREGSSGKTLLRIQSRLGAPVETAYSELTSKFPQWTALHRGDGIASLLACQYAVGDEYYLSLFPNGVNTNYRVVARTSLVKNPVTGAVAWNDNAAAVIRDYMTHKDGMRLPESLVSTPLAQAGWVAAYNRAAEAIPIAVGGTEPRYRLWGSYSLDERPADVLGRMLGCCDGRLVPTPDGGLTLDIGAWSEPTAVLTADAITGFSDVGRGRDVMTTANTIRATFFDPNQDYQASDADPWADEDDVSERGEEARDVQFNMAPSHSQARRLMKLEWFRANPNWVGTFNTNLMGLAAFGERLIRIQYPLFGINSVFEVLDFKFILGEGGILQGATIQVQSMPQTAYQWDTSQEGTEPVSDETTSGDDLPVPDAPDVLIVAGPAAELSFPPTGNILLNYMVRWKKTADTEWRVAGPLENDAESFGTPPLAALTEYEFQLAVRTQKGRIGAYSASTIKTTP</sequence>
<dbReference type="EMBL" id="JACIJG010000027">
    <property type="protein sequence ID" value="MBB5704277.1"/>
    <property type="molecule type" value="Genomic_DNA"/>
</dbReference>
<dbReference type="Proteomes" id="UP000555546">
    <property type="component" value="Unassembled WGS sequence"/>
</dbReference>
<protein>
    <recommendedName>
        <fullName evidence="2">Fibronectin type-III domain-containing protein</fullName>
    </recommendedName>
</protein>
<name>A0A7W9ENA9_9HYPH</name>
<proteinExistence type="predicted"/>
<comment type="caution">
    <text evidence="3">The sequence shown here is derived from an EMBL/GenBank/DDBJ whole genome shotgun (WGS) entry which is preliminary data.</text>
</comment>
<keyword evidence="1" id="KW-0472">Membrane</keyword>
<gene>
    <name evidence="3" type="ORF">FHS76_004194</name>
</gene>
<evidence type="ECO:0000313" key="4">
    <source>
        <dbReference type="Proteomes" id="UP000555546"/>
    </source>
</evidence>
<feature type="domain" description="Fibronectin type-III" evidence="2">
    <location>
        <begin position="501"/>
        <end position="590"/>
    </location>
</feature>
<keyword evidence="1" id="KW-0812">Transmembrane</keyword>
<keyword evidence="1" id="KW-1133">Transmembrane helix</keyword>
<feature type="transmembrane region" description="Helical" evidence="1">
    <location>
        <begin position="29"/>
        <end position="50"/>
    </location>
</feature>
<keyword evidence="4" id="KW-1185">Reference proteome</keyword>
<evidence type="ECO:0000313" key="3">
    <source>
        <dbReference type="EMBL" id="MBB5704277.1"/>
    </source>
</evidence>
<dbReference type="RefSeq" id="WP_183657471.1">
    <property type="nucleotide sequence ID" value="NZ_JACIJG010000027.1"/>
</dbReference>
<evidence type="ECO:0000256" key="1">
    <source>
        <dbReference type="SAM" id="Phobius"/>
    </source>
</evidence>
<dbReference type="PROSITE" id="PS50853">
    <property type="entry name" value="FN3"/>
    <property type="match status" value="1"/>
</dbReference>
<dbReference type="SUPFAM" id="SSF49265">
    <property type="entry name" value="Fibronectin type III"/>
    <property type="match status" value="1"/>
</dbReference>
<accession>A0A7W9ENA9</accession>
<dbReference type="InterPro" id="IPR036116">
    <property type="entry name" value="FN3_sf"/>
</dbReference>
<dbReference type="AlphaFoldDB" id="A0A7W9ENA9"/>
<dbReference type="InterPro" id="IPR013783">
    <property type="entry name" value="Ig-like_fold"/>
</dbReference>
<organism evidence="3 4">
    <name type="scientific">Brucella daejeonensis</name>
    <dbReference type="NCBI Taxonomy" id="659015"/>
    <lineage>
        <taxon>Bacteria</taxon>
        <taxon>Pseudomonadati</taxon>
        <taxon>Pseudomonadota</taxon>
        <taxon>Alphaproteobacteria</taxon>
        <taxon>Hyphomicrobiales</taxon>
        <taxon>Brucellaceae</taxon>
        <taxon>Brucella/Ochrobactrum group</taxon>
        <taxon>Brucella</taxon>
    </lineage>
</organism>
<dbReference type="Gene3D" id="2.60.40.10">
    <property type="entry name" value="Immunoglobulins"/>
    <property type="match status" value="1"/>
</dbReference>
<dbReference type="InterPro" id="IPR003961">
    <property type="entry name" value="FN3_dom"/>
</dbReference>